<reference evidence="1" key="1">
    <citation type="submission" date="2020-10" db="EMBL/GenBank/DDBJ databases">
        <authorList>
            <person name="Gilroy R."/>
        </authorList>
    </citation>
    <scope>NUCLEOTIDE SEQUENCE</scope>
    <source>
        <strain evidence="1">CHK190-19873</strain>
    </source>
</reference>
<reference evidence="1" key="2">
    <citation type="journal article" date="2021" name="PeerJ">
        <title>Extensive microbial diversity within the chicken gut microbiome revealed by metagenomics and culture.</title>
        <authorList>
            <person name="Gilroy R."/>
            <person name="Ravi A."/>
            <person name="Getino M."/>
            <person name="Pursley I."/>
            <person name="Horton D.L."/>
            <person name="Alikhan N.F."/>
            <person name="Baker D."/>
            <person name="Gharbi K."/>
            <person name="Hall N."/>
            <person name="Watson M."/>
            <person name="Adriaenssens E.M."/>
            <person name="Foster-Nyarko E."/>
            <person name="Jarju S."/>
            <person name="Secka A."/>
            <person name="Antonio M."/>
            <person name="Oren A."/>
            <person name="Chaudhuri R.R."/>
            <person name="La Ragione R."/>
            <person name="Hildebrand F."/>
            <person name="Pallen M.J."/>
        </authorList>
    </citation>
    <scope>NUCLEOTIDE SEQUENCE</scope>
    <source>
        <strain evidence="1">CHK190-19873</strain>
    </source>
</reference>
<dbReference type="AlphaFoldDB" id="A0A9D1EW24"/>
<accession>A0A9D1EW24</accession>
<comment type="caution">
    <text evidence="1">The sequence shown here is derived from an EMBL/GenBank/DDBJ whole genome shotgun (WGS) entry which is preliminary data.</text>
</comment>
<dbReference type="EMBL" id="DVIQ01000106">
    <property type="protein sequence ID" value="HIS32938.1"/>
    <property type="molecule type" value="Genomic_DNA"/>
</dbReference>
<gene>
    <name evidence="1" type="ORF">IAB44_15540</name>
</gene>
<evidence type="ECO:0000313" key="1">
    <source>
        <dbReference type="EMBL" id="HIS32938.1"/>
    </source>
</evidence>
<organism evidence="1 2">
    <name type="scientific">Candidatus Limivivens intestinipullorum</name>
    <dbReference type="NCBI Taxonomy" id="2840858"/>
    <lineage>
        <taxon>Bacteria</taxon>
        <taxon>Bacillati</taxon>
        <taxon>Bacillota</taxon>
        <taxon>Clostridia</taxon>
        <taxon>Lachnospirales</taxon>
        <taxon>Lachnospiraceae</taxon>
        <taxon>Lachnospiraceae incertae sedis</taxon>
        <taxon>Candidatus Limivivens</taxon>
    </lineage>
</organism>
<evidence type="ECO:0000313" key="2">
    <source>
        <dbReference type="Proteomes" id="UP000823935"/>
    </source>
</evidence>
<name>A0A9D1EW24_9FIRM</name>
<protein>
    <submittedName>
        <fullName evidence="1">Uncharacterized protein</fullName>
    </submittedName>
</protein>
<proteinExistence type="predicted"/>
<dbReference type="Proteomes" id="UP000823935">
    <property type="component" value="Unassembled WGS sequence"/>
</dbReference>
<sequence length="261" mass="30886">MSGYHLCQVKKAVHPYYIESISTNIFTIEELCFYLRENIYLIDETIMNEKLCDWIRDELGLLRLYRKLYEQLEKEGSIAGFILPIFKEIGYLSHDEFKELQEHISRIEVQPDDLRKKMKADYLVRYQMYSNAIHEYYKILKRRGPGNMGVQFYAAILNNMAAAYARLFLFEEAADCLWQSYGLVRSGEVYRRYLTALSLSGKPDLYEKKLEELKVPQVLRDRIKDTTGRLRNAAKENCPEDEDIGTFLEKIKKQYHRSNRA</sequence>